<proteinExistence type="inferred from homology"/>
<evidence type="ECO:0000313" key="4">
    <source>
        <dbReference type="EMBL" id="QOR70850.1"/>
    </source>
</evidence>
<protein>
    <submittedName>
        <fullName evidence="4">Sulfatase-like hydrolase/transferase</fullName>
    </submittedName>
</protein>
<organism evidence="4 5">
    <name type="scientific">Ruania alkalisoli</name>
    <dbReference type="NCBI Taxonomy" id="2779775"/>
    <lineage>
        <taxon>Bacteria</taxon>
        <taxon>Bacillati</taxon>
        <taxon>Actinomycetota</taxon>
        <taxon>Actinomycetes</taxon>
        <taxon>Micrococcales</taxon>
        <taxon>Ruaniaceae</taxon>
        <taxon>Ruania</taxon>
    </lineage>
</organism>
<dbReference type="SUPFAM" id="SSF53649">
    <property type="entry name" value="Alkaline phosphatase-like"/>
    <property type="match status" value="1"/>
</dbReference>
<feature type="domain" description="Sulfatase N-terminal" evidence="3">
    <location>
        <begin position="7"/>
        <end position="343"/>
    </location>
</feature>
<dbReference type="InterPro" id="IPR017850">
    <property type="entry name" value="Alkaline_phosphatase_core_sf"/>
</dbReference>
<comment type="similarity">
    <text evidence="1">Belongs to the sulfatase family.</text>
</comment>
<dbReference type="Gene3D" id="3.40.720.10">
    <property type="entry name" value="Alkaline Phosphatase, subunit A"/>
    <property type="match status" value="1"/>
</dbReference>
<dbReference type="PANTHER" id="PTHR42693:SF53">
    <property type="entry name" value="ENDO-4-O-SULFATASE"/>
    <property type="match status" value="1"/>
</dbReference>
<evidence type="ECO:0000256" key="2">
    <source>
        <dbReference type="ARBA" id="ARBA00022801"/>
    </source>
</evidence>
<dbReference type="InterPro" id="IPR050738">
    <property type="entry name" value="Sulfatase"/>
</dbReference>
<accession>A0A7M1STG2</accession>
<evidence type="ECO:0000256" key="1">
    <source>
        <dbReference type="ARBA" id="ARBA00008779"/>
    </source>
</evidence>
<dbReference type="KEGG" id="halt:IM660_00575"/>
<name>A0A7M1STG2_9MICO</name>
<keyword evidence="5" id="KW-1185">Reference proteome</keyword>
<dbReference type="EMBL" id="CP063169">
    <property type="protein sequence ID" value="QOR70850.1"/>
    <property type="molecule type" value="Genomic_DNA"/>
</dbReference>
<dbReference type="Proteomes" id="UP000593758">
    <property type="component" value="Chromosome"/>
</dbReference>
<dbReference type="InterPro" id="IPR000917">
    <property type="entry name" value="Sulfatase_N"/>
</dbReference>
<dbReference type="GO" id="GO:0004065">
    <property type="term" value="F:arylsulfatase activity"/>
    <property type="evidence" value="ECO:0007669"/>
    <property type="project" value="TreeGrafter"/>
</dbReference>
<keyword evidence="4" id="KW-0808">Transferase</keyword>
<evidence type="ECO:0000259" key="3">
    <source>
        <dbReference type="Pfam" id="PF00884"/>
    </source>
</evidence>
<dbReference type="Pfam" id="PF00884">
    <property type="entry name" value="Sulfatase"/>
    <property type="match status" value="1"/>
</dbReference>
<sequence>MASSTPPNIVVLMTDQQRVGCTAAEGGPDTMPRLDAQLAGGVRFDRAYTSCPACVPARTSLLTGRFPSAHRVRQNSTAQHAYYSTDLLEMLRAAGYSLHFSGKPHMHAGPEDFDTFHGPFLHDGGPDESGEHAGFDAWLRELDHAVATEPSPFPARSQLPSRIVDGAIAAIAAIDSSRQDPYFLWVSFPEPHNPYQVPEPYFSLFDEEDVPERMVGPEALDRMGWRFRWLHRLIEDKRPGFDQQWRRYRANYLGMLRLIDDQIGRLLDHLDTRPGGLENTVFVFLTDHGDFVGDYGLQRKGAGVPEALMRIPLSIAGPSVQPQQRGELVSIVDLLPTLAEWIGARIPAGVQGRSLAPLLRGEDAPPSEFATIYGEHGYGGVSYDEDERPPLHFSYEGATFDELNSVTQSGEMRMVADERYKLVVDDAGEVQLYDLHRDPAETRDLSGDPDYRHVQDRLYHQLVQWLLRVADDLPEGNYQPKTRPHNWRWA</sequence>
<dbReference type="PANTHER" id="PTHR42693">
    <property type="entry name" value="ARYLSULFATASE FAMILY MEMBER"/>
    <property type="match status" value="1"/>
</dbReference>
<dbReference type="RefSeq" id="WP_193497522.1">
    <property type="nucleotide sequence ID" value="NZ_CP063169.1"/>
</dbReference>
<gene>
    <name evidence="4" type="ORF">IM660_00575</name>
</gene>
<dbReference type="GO" id="GO:0016740">
    <property type="term" value="F:transferase activity"/>
    <property type="evidence" value="ECO:0007669"/>
    <property type="project" value="UniProtKB-KW"/>
</dbReference>
<dbReference type="AlphaFoldDB" id="A0A7M1STG2"/>
<evidence type="ECO:0000313" key="5">
    <source>
        <dbReference type="Proteomes" id="UP000593758"/>
    </source>
</evidence>
<keyword evidence="2 4" id="KW-0378">Hydrolase</keyword>
<reference evidence="4 5" key="1">
    <citation type="submission" date="2020-10" db="EMBL/GenBank/DDBJ databases">
        <title>Haloactinobacterium sp. RN3S43, a bacterium isolated from saline soil.</title>
        <authorList>
            <person name="Sun J.-Q."/>
        </authorList>
    </citation>
    <scope>NUCLEOTIDE SEQUENCE [LARGE SCALE GENOMIC DNA]</scope>
    <source>
        <strain evidence="4 5">RN3S43</strain>
    </source>
</reference>